<name>A0ABZ2JWP3_9BACT</name>
<feature type="region of interest" description="Disordered" evidence="2">
    <location>
        <begin position="30"/>
        <end position="51"/>
    </location>
</feature>
<dbReference type="RefSeq" id="WP_394841523.1">
    <property type="nucleotide sequence ID" value="NZ_CP089982.1"/>
</dbReference>
<dbReference type="Gene3D" id="2.60.40.1220">
    <property type="match status" value="1"/>
</dbReference>
<feature type="chain" id="PRO_5045860333" evidence="3">
    <location>
        <begin position="22"/>
        <end position="486"/>
    </location>
</feature>
<dbReference type="Pfam" id="PF13205">
    <property type="entry name" value="Big_5"/>
    <property type="match status" value="1"/>
</dbReference>
<organism evidence="5 6">
    <name type="scientific">Pendulispora brunnea</name>
    <dbReference type="NCBI Taxonomy" id="2905690"/>
    <lineage>
        <taxon>Bacteria</taxon>
        <taxon>Pseudomonadati</taxon>
        <taxon>Myxococcota</taxon>
        <taxon>Myxococcia</taxon>
        <taxon>Myxococcales</taxon>
        <taxon>Sorangiineae</taxon>
        <taxon>Pendulisporaceae</taxon>
        <taxon>Pendulispora</taxon>
    </lineage>
</organism>
<feature type="signal peptide" evidence="3">
    <location>
        <begin position="1"/>
        <end position="21"/>
    </location>
</feature>
<reference evidence="5 6" key="1">
    <citation type="submission" date="2021-12" db="EMBL/GenBank/DDBJ databases">
        <title>Discovery of the Pendulisporaceae a myxobacterial family with distinct sporulation behavior and unique specialized metabolism.</title>
        <authorList>
            <person name="Garcia R."/>
            <person name="Popoff A."/>
            <person name="Bader C.D."/>
            <person name="Loehr J."/>
            <person name="Walesch S."/>
            <person name="Walt C."/>
            <person name="Boldt J."/>
            <person name="Bunk B."/>
            <person name="Haeckl F.J.F.P.J."/>
            <person name="Gunesch A.P."/>
            <person name="Birkelbach J."/>
            <person name="Nuebel U."/>
            <person name="Pietschmann T."/>
            <person name="Bach T."/>
            <person name="Mueller R."/>
        </authorList>
    </citation>
    <scope>NUCLEOTIDE SEQUENCE [LARGE SCALE GENOMIC DNA]</scope>
    <source>
        <strain evidence="5 6">MSr12523</strain>
    </source>
</reference>
<keyword evidence="1 3" id="KW-0732">Signal</keyword>
<keyword evidence="6" id="KW-1185">Reference proteome</keyword>
<dbReference type="Proteomes" id="UP001379533">
    <property type="component" value="Chromosome"/>
</dbReference>
<proteinExistence type="predicted"/>
<dbReference type="SUPFAM" id="SSF89372">
    <property type="entry name" value="Fucose-specific lectin"/>
    <property type="match status" value="1"/>
</dbReference>
<evidence type="ECO:0000256" key="3">
    <source>
        <dbReference type="SAM" id="SignalP"/>
    </source>
</evidence>
<accession>A0ABZ2JWP3</accession>
<feature type="compositionally biased region" description="Low complexity" evidence="2">
    <location>
        <begin position="30"/>
        <end position="39"/>
    </location>
</feature>
<evidence type="ECO:0000256" key="2">
    <source>
        <dbReference type="SAM" id="MobiDB-lite"/>
    </source>
</evidence>
<evidence type="ECO:0000313" key="6">
    <source>
        <dbReference type="Proteomes" id="UP001379533"/>
    </source>
</evidence>
<feature type="domain" description="SbsA Ig-like" evidence="4">
    <location>
        <begin position="52"/>
        <end position="148"/>
    </location>
</feature>
<dbReference type="InterPro" id="IPR014755">
    <property type="entry name" value="Cu-Rt/internalin_Ig-like"/>
</dbReference>
<evidence type="ECO:0000259" key="4">
    <source>
        <dbReference type="Pfam" id="PF13205"/>
    </source>
</evidence>
<sequence>MRMHRIAKAAPSTLFSALAFAATFGSGACGSSDSSSDNGGDARGDGGVVKQPGAIVSVSPAENDDNVSIHAPITIEYNVPVQVTPSSMTLSGPNAAVIATTVQQSDDGKTVTVTPVAEIPAPTKLTLTINEIRTREGAVAEKKSWSWTLPAWLRVGKPVSSKAQAYLAANGMAIDSKDRISVFTGGDVAVNTIDPTGGDWTRRGGPLNSGQTTSLETLAVNKDGDPFVAFVGKVETQVQGLSGTSWVDLGGITHGAPAGALGFQNGPSIAVEPTTGKVLLAHTGVTDNGLKMYVKSFANNIWTTEGDPLNVNSDSAFFPNIAVSKTGKRYAMYQSSSSPSNAYVLTWTGSAWTSVGSPGAVGSFRSALVVDANDKPVVFGCFPDLQFRRGDGAQWSTIGSPIGACPNQAATAYIARNNEGRLFAAWSNNQQGDVHVAEVTTSGWTALSAPVPFGGGLVGGIVIDSRGVPVISWGAANGIQVARLNK</sequence>
<gene>
    <name evidence="5" type="ORF">LZC95_31165</name>
</gene>
<protein>
    <submittedName>
        <fullName evidence="5">Ig-like domain-containing protein</fullName>
    </submittedName>
</protein>
<evidence type="ECO:0000313" key="5">
    <source>
        <dbReference type="EMBL" id="WXA90903.1"/>
    </source>
</evidence>
<evidence type="ECO:0000256" key="1">
    <source>
        <dbReference type="ARBA" id="ARBA00022729"/>
    </source>
</evidence>
<dbReference type="PROSITE" id="PS51257">
    <property type="entry name" value="PROKAR_LIPOPROTEIN"/>
    <property type="match status" value="1"/>
</dbReference>
<dbReference type="EMBL" id="CP089982">
    <property type="protein sequence ID" value="WXA90903.1"/>
    <property type="molecule type" value="Genomic_DNA"/>
</dbReference>
<dbReference type="InterPro" id="IPR032812">
    <property type="entry name" value="SbsA_Ig"/>
</dbReference>